<accession>A0A6A6WVU3</accession>
<organism evidence="1 2">
    <name type="scientific">Melanomma pulvis-pyrius CBS 109.77</name>
    <dbReference type="NCBI Taxonomy" id="1314802"/>
    <lineage>
        <taxon>Eukaryota</taxon>
        <taxon>Fungi</taxon>
        <taxon>Dikarya</taxon>
        <taxon>Ascomycota</taxon>
        <taxon>Pezizomycotina</taxon>
        <taxon>Dothideomycetes</taxon>
        <taxon>Pleosporomycetidae</taxon>
        <taxon>Pleosporales</taxon>
        <taxon>Melanommataceae</taxon>
        <taxon>Melanomma</taxon>
    </lineage>
</organism>
<proteinExistence type="predicted"/>
<protein>
    <submittedName>
        <fullName evidence="1">Uncharacterized protein</fullName>
    </submittedName>
</protein>
<reference evidence="1" key="1">
    <citation type="journal article" date="2020" name="Stud. Mycol.">
        <title>101 Dothideomycetes genomes: a test case for predicting lifestyles and emergence of pathogens.</title>
        <authorList>
            <person name="Haridas S."/>
            <person name="Albert R."/>
            <person name="Binder M."/>
            <person name="Bloem J."/>
            <person name="Labutti K."/>
            <person name="Salamov A."/>
            <person name="Andreopoulos B."/>
            <person name="Baker S."/>
            <person name="Barry K."/>
            <person name="Bills G."/>
            <person name="Bluhm B."/>
            <person name="Cannon C."/>
            <person name="Castanera R."/>
            <person name="Culley D."/>
            <person name="Daum C."/>
            <person name="Ezra D."/>
            <person name="Gonzalez J."/>
            <person name="Henrissat B."/>
            <person name="Kuo A."/>
            <person name="Liang C."/>
            <person name="Lipzen A."/>
            <person name="Lutzoni F."/>
            <person name="Magnuson J."/>
            <person name="Mondo S."/>
            <person name="Nolan M."/>
            <person name="Ohm R."/>
            <person name="Pangilinan J."/>
            <person name="Park H.-J."/>
            <person name="Ramirez L."/>
            <person name="Alfaro M."/>
            <person name="Sun H."/>
            <person name="Tritt A."/>
            <person name="Yoshinaga Y."/>
            <person name="Zwiers L.-H."/>
            <person name="Turgeon B."/>
            <person name="Goodwin S."/>
            <person name="Spatafora J."/>
            <person name="Crous P."/>
            <person name="Grigoriev I."/>
        </authorList>
    </citation>
    <scope>NUCLEOTIDE SEQUENCE</scope>
    <source>
        <strain evidence="1">CBS 109.77</strain>
    </source>
</reference>
<dbReference type="Proteomes" id="UP000799757">
    <property type="component" value="Unassembled WGS sequence"/>
</dbReference>
<gene>
    <name evidence="1" type="ORF">K505DRAFT_366583</name>
</gene>
<evidence type="ECO:0000313" key="2">
    <source>
        <dbReference type="Proteomes" id="UP000799757"/>
    </source>
</evidence>
<keyword evidence="2" id="KW-1185">Reference proteome</keyword>
<dbReference type="AlphaFoldDB" id="A0A6A6WVU3"/>
<dbReference type="EMBL" id="MU002226">
    <property type="protein sequence ID" value="KAF2788330.1"/>
    <property type="molecule type" value="Genomic_DNA"/>
</dbReference>
<sequence length="218" mass="23811">MVLLKSGTSASVVTEEANLSGLAAHTFQGDSDHHPYRGLIEVLVQAPASGVFPGIMALKYSWLFGAEGNGSAGGWQVYLLVHLTRTVLIRLCQHAQTCKTTPRIRSCTICVTLLTVLLQLFLEFAGDIYTPLRDVLKYSQGVLRAAGELPGGATAEVSRMGGKHCPYNDHQLFMARNKVLVSEKKSPQLEKESMEKNYSDLNKPFVNDSGGRNLLPFC</sequence>
<evidence type="ECO:0000313" key="1">
    <source>
        <dbReference type="EMBL" id="KAF2788330.1"/>
    </source>
</evidence>
<name>A0A6A6WVU3_9PLEO</name>